<evidence type="ECO:0000256" key="1">
    <source>
        <dbReference type="SAM" id="MobiDB-lite"/>
    </source>
</evidence>
<dbReference type="AlphaFoldDB" id="A0A8H4NEI5"/>
<comment type="caution">
    <text evidence="2">The sequence shown here is derived from an EMBL/GenBank/DDBJ whole genome shotgun (WGS) entry which is preliminary data.</text>
</comment>
<name>A0A8H4NEI5_9PEZI</name>
<keyword evidence="3" id="KW-1185">Reference proteome</keyword>
<sequence length="338" mass="38793">MTERARLRKLRKELQQRRTKTRDLAASFISELRQMFLQAKKYDFKSILERYQDVENAHDELGEYEEDFDEEERKYDILDWQLSQHEGDVVGDLLEDIEELKIVAQRPEEEEIHSPKPAVVPTFLSTEKMFPDTGSSPNSAASDVQATLEQYSMDPSGQLTEDSGLDSVPEDSSLPEEPKGIDLGLLGPHTGQVCKISEIRTQVLDYSRRFSSPESSRPRLLQLPGPLGHARRPKSESDLADMEPVWPNIRAHVREWIMDTLKESSFQKALAKAQLDIKDIDEKTWWDLLKEVWPSDATNQDLWVDIENEDDEFSEERENPSGAGIEGTPEVSHLLQSW</sequence>
<dbReference type="OrthoDB" id="3553547at2759"/>
<protein>
    <submittedName>
        <fullName evidence="2">Uncharacterized protein</fullName>
    </submittedName>
</protein>
<feature type="region of interest" description="Disordered" evidence="1">
    <location>
        <begin position="310"/>
        <end position="338"/>
    </location>
</feature>
<evidence type="ECO:0000313" key="3">
    <source>
        <dbReference type="Proteomes" id="UP000572817"/>
    </source>
</evidence>
<organism evidence="2 3">
    <name type="scientific">Botryosphaeria dothidea</name>
    <dbReference type="NCBI Taxonomy" id="55169"/>
    <lineage>
        <taxon>Eukaryota</taxon>
        <taxon>Fungi</taxon>
        <taxon>Dikarya</taxon>
        <taxon>Ascomycota</taxon>
        <taxon>Pezizomycotina</taxon>
        <taxon>Dothideomycetes</taxon>
        <taxon>Dothideomycetes incertae sedis</taxon>
        <taxon>Botryosphaeriales</taxon>
        <taxon>Botryosphaeriaceae</taxon>
        <taxon>Botryosphaeria</taxon>
    </lineage>
</organism>
<gene>
    <name evidence="2" type="ORF">GTA08_BOTSDO12134</name>
</gene>
<evidence type="ECO:0000313" key="2">
    <source>
        <dbReference type="EMBL" id="KAF4312207.1"/>
    </source>
</evidence>
<feature type="region of interest" description="Disordered" evidence="1">
    <location>
        <begin position="154"/>
        <end position="186"/>
    </location>
</feature>
<dbReference type="Proteomes" id="UP000572817">
    <property type="component" value="Unassembled WGS sequence"/>
</dbReference>
<accession>A0A8H4NEI5</accession>
<proteinExistence type="predicted"/>
<feature type="region of interest" description="Disordered" evidence="1">
    <location>
        <begin position="213"/>
        <end position="239"/>
    </location>
</feature>
<feature type="compositionally biased region" description="Low complexity" evidence="1">
    <location>
        <begin position="213"/>
        <end position="228"/>
    </location>
</feature>
<dbReference type="EMBL" id="WWBZ02000007">
    <property type="protein sequence ID" value="KAF4312207.1"/>
    <property type="molecule type" value="Genomic_DNA"/>
</dbReference>
<reference evidence="2" key="1">
    <citation type="submission" date="2020-04" db="EMBL/GenBank/DDBJ databases">
        <title>Genome Assembly and Annotation of Botryosphaeria dothidea sdau 11-99, a Latent Pathogen of Apple Fruit Ring Rot in China.</title>
        <authorList>
            <person name="Yu C."/>
            <person name="Diao Y."/>
            <person name="Lu Q."/>
            <person name="Zhao J."/>
            <person name="Cui S."/>
            <person name="Peng C."/>
            <person name="He B."/>
            <person name="Liu H."/>
        </authorList>
    </citation>
    <scope>NUCLEOTIDE SEQUENCE [LARGE SCALE GENOMIC DNA]</scope>
    <source>
        <strain evidence="2">Sdau11-99</strain>
    </source>
</reference>